<comment type="caution">
    <text evidence="3">The sequence shown here is derived from an EMBL/GenBank/DDBJ whole genome shotgun (WGS) entry which is preliminary data.</text>
</comment>
<proteinExistence type="predicted"/>
<dbReference type="InterPro" id="IPR029068">
    <property type="entry name" value="Glyas_Bleomycin-R_OHBP_Dase"/>
</dbReference>
<dbReference type="GO" id="GO:0004493">
    <property type="term" value="F:methylmalonyl-CoA epimerase activity"/>
    <property type="evidence" value="ECO:0007669"/>
    <property type="project" value="TreeGrafter"/>
</dbReference>
<reference evidence="3 4" key="1">
    <citation type="submission" date="2014-03" db="EMBL/GenBank/DDBJ databases">
        <title>Genomics of Bifidobacteria.</title>
        <authorList>
            <person name="Ventura M."/>
            <person name="Milani C."/>
            <person name="Lugli G.A."/>
        </authorList>
    </citation>
    <scope>NUCLEOTIDE SEQUENCE [LARGE SCALE GENOMIC DNA]</scope>
    <source>
        <strain evidence="3 4">LMG 21775</strain>
    </source>
</reference>
<dbReference type="PANTHER" id="PTHR43048">
    <property type="entry name" value="METHYLMALONYL-COA EPIMERASE"/>
    <property type="match status" value="1"/>
</dbReference>
<dbReference type="InterPro" id="IPR004360">
    <property type="entry name" value="Glyas_Fos-R_dOase_dom"/>
</dbReference>
<dbReference type="SUPFAM" id="SSF54593">
    <property type="entry name" value="Glyoxalase/Bleomycin resistance protein/Dihydroxybiphenyl dioxygenase"/>
    <property type="match status" value="1"/>
</dbReference>
<sequence length="131" mass="14860">MNTMTAYTKDVQHVGLPTTDLDKTIDFYTTIIGFELAGVFRNGDARCAFLRYGHITIESWEVEESVMGDGAWNHMALDCTDIDAAFDNAKALGLDFKDTEVQSIPSFWDKGIRYFNVYGPNREIIEFCQIL</sequence>
<evidence type="ECO:0000256" key="1">
    <source>
        <dbReference type="ARBA" id="ARBA00022723"/>
    </source>
</evidence>
<keyword evidence="1" id="KW-0479">Metal-binding</keyword>
<keyword evidence="4" id="KW-1185">Reference proteome</keyword>
<dbReference type="EMBL" id="JGZI01000009">
    <property type="protein sequence ID" value="KFI82032.1"/>
    <property type="molecule type" value="Genomic_DNA"/>
</dbReference>
<accession>A0A087CFI2</accession>
<dbReference type="PROSITE" id="PS51819">
    <property type="entry name" value="VOC"/>
    <property type="match status" value="1"/>
</dbReference>
<name>A0A087CFI2_9BIFI</name>
<organism evidence="3 4">
    <name type="scientific">Bifidobacterium psychraerophilum</name>
    <dbReference type="NCBI Taxonomy" id="218140"/>
    <lineage>
        <taxon>Bacteria</taxon>
        <taxon>Bacillati</taxon>
        <taxon>Actinomycetota</taxon>
        <taxon>Actinomycetes</taxon>
        <taxon>Bifidobacteriales</taxon>
        <taxon>Bifidobacteriaceae</taxon>
        <taxon>Bifidobacterium</taxon>
    </lineage>
</organism>
<dbReference type="InterPro" id="IPR051785">
    <property type="entry name" value="MMCE/EMCE_epimerase"/>
</dbReference>
<dbReference type="AlphaFoldDB" id="A0A087CFI2"/>
<gene>
    <name evidence="3" type="ORF">BPSY_0880</name>
</gene>
<evidence type="ECO:0000313" key="4">
    <source>
        <dbReference type="Proteomes" id="UP000029050"/>
    </source>
</evidence>
<keyword evidence="3" id="KW-0456">Lyase</keyword>
<protein>
    <submittedName>
        <fullName evidence="3">Lactoylglutathione lyase</fullName>
    </submittedName>
</protein>
<dbReference type="Proteomes" id="UP000029050">
    <property type="component" value="Unassembled WGS sequence"/>
</dbReference>
<dbReference type="STRING" id="218140.BPSY_0880"/>
<dbReference type="Gene3D" id="3.10.180.10">
    <property type="entry name" value="2,3-Dihydroxybiphenyl 1,2-Dioxygenase, domain 1"/>
    <property type="match status" value="1"/>
</dbReference>
<evidence type="ECO:0000259" key="2">
    <source>
        <dbReference type="PROSITE" id="PS51819"/>
    </source>
</evidence>
<dbReference type="Pfam" id="PF00903">
    <property type="entry name" value="Glyoxalase"/>
    <property type="match status" value="1"/>
</dbReference>
<dbReference type="InterPro" id="IPR037523">
    <property type="entry name" value="VOC_core"/>
</dbReference>
<dbReference type="GO" id="GO:0046872">
    <property type="term" value="F:metal ion binding"/>
    <property type="evidence" value="ECO:0007669"/>
    <property type="project" value="UniProtKB-KW"/>
</dbReference>
<dbReference type="PANTHER" id="PTHR43048:SF3">
    <property type="entry name" value="METHYLMALONYL-COA EPIMERASE, MITOCHONDRIAL"/>
    <property type="match status" value="1"/>
</dbReference>
<feature type="domain" description="VOC" evidence="2">
    <location>
        <begin position="10"/>
        <end position="130"/>
    </location>
</feature>
<dbReference type="CDD" id="cd06587">
    <property type="entry name" value="VOC"/>
    <property type="match status" value="1"/>
</dbReference>
<evidence type="ECO:0000313" key="3">
    <source>
        <dbReference type="EMBL" id="KFI82032.1"/>
    </source>
</evidence>
<dbReference type="GO" id="GO:0046491">
    <property type="term" value="P:L-methylmalonyl-CoA metabolic process"/>
    <property type="evidence" value="ECO:0007669"/>
    <property type="project" value="TreeGrafter"/>
</dbReference>
<dbReference type="eggNOG" id="COG0346">
    <property type="taxonomic scope" value="Bacteria"/>
</dbReference>
<dbReference type="GO" id="GO:0016829">
    <property type="term" value="F:lyase activity"/>
    <property type="evidence" value="ECO:0007669"/>
    <property type="project" value="UniProtKB-KW"/>
</dbReference>